<protein>
    <submittedName>
        <fullName evidence="3">Ubiquinone biosynthesis protein UbiE</fullName>
    </submittedName>
</protein>
<sequence length="328" mass="35229">MAWFLAFFRPVALKHGWPHRSWEAGSGAGEAAGMDKKSRDAPRRPAGSRSERPEAAAAAGRLCLTDPMTSADSSVFETTRPASADYLTRLAASDAGRDYKGRMLDALDLRAGLAVLDAGCGPGTDLPALAEAVAPGGTVIGVDRDQEMLDGAAARTAARPCVELRRGDLHALPLDDAVVDRARTDRVLQHVDDPARALAEFHRVLRPGGRLVMGEPDWDTLAVDHPDPALSRAYTRHITERVVRNAAIGRQLARLATGAGFRVPEVMPVTQVFRDVRSADRVFGFERTTRRAVGAGYLTEAQAAEWLDHLAHGPFLASATLYVVVAEA</sequence>
<dbReference type="SUPFAM" id="SSF53335">
    <property type="entry name" value="S-adenosyl-L-methionine-dependent methyltransferases"/>
    <property type="match status" value="1"/>
</dbReference>
<name>A0ABN4WGA0_9ACTN</name>
<evidence type="ECO:0000259" key="2">
    <source>
        <dbReference type="Pfam" id="PF08241"/>
    </source>
</evidence>
<feature type="region of interest" description="Disordered" evidence="1">
    <location>
        <begin position="24"/>
        <end position="57"/>
    </location>
</feature>
<dbReference type="Proteomes" id="UP000187851">
    <property type="component" value="Chromosome"/>
</dbReference>
<dbReference type="InterPro" id="IPR013216">
    <property type="entry name" value="Methyltransf_11"/>
</dbReference>
<feature type="compositionally biased region" description="Basic and acidic residues" evidence="1">
    <location>
        <begin position="33"/>
        <end position="54"/>
    </location>
</feature>
<reference evidence="3 4" key="1">
    <citation type="journal article" date="2017" name="J. Biotechnol.">
        <title>The complete genome sequence of Streptomyces autolyticus CGMCC 0516, the producer of geldanamycin, autolytimycin, reblastatin and elaiophylin.</title>
        <authorList>
            <person name="Yin M."/>
            <person name="Jiang M."/>
            <person name="Ren Z."/>
            <person name="Dong Y."/>
            <person name="Lu T."/>
        </authorList>
    </citation>
    <scope>NUCLEOTIDE SEQUENCE [LARGE SCALE GENOMIC DNA]</scope>
    <source>
        <strain evidence="3 4">CGMCC0516</strain>
    </source>
</reference>
<dbReference type="InterPro" id="IPR050508">
    <property type="entry name" value="Methyltransf_Superfamily"/>
</dbReference>
<organism evidence="3 4">
    <name type="scientific">Streptomyces autolyticus</name>
    <dbReference type="NCBI Taxonomy" id="75293"/>
    <lineage>
        <taxon>Bacteria</taxon>
        <taxon>Bacillati</taxon>
        <taxon>Actinomycetota</taxon>
        <taxon>Actinomycetes</taxon>
        <taxon>Kitasatosporales</taxon>
        <taxon>Streptomycetaceae</taxon>
        <taxon>Streptomyces</taxon>
    </lineage>
</organism>
<dbReference type="PANTHER" id="PTHR42912:SF93">
    <property type="entry name" value="N6-ADENOSINE-METHYLTRANSFERASE TMT1A"/>
    <property type="match status" value="1"/>
</dbReference>
<evidence type="ECO:0000256" key="1">
    <source>
        <dbReference type="SAM" id="MobiDB-lite"/>
    </source>
</evidence>
<feature type="domain" description="Methyltransferase type 11" evidence="2">
    <location>
        <begin position="116"/>
        <end position="213"/>
    </location>
</feature>
<dbReference type="PANTHER" id="PTHR42912">
    <property type="entry name" value="METHYLTRANSFERASE"/>
    <property type="match status" value="1"/>
</dbReference>
<dbReference type="CDD" id="cd02440">
    <property type="entry name" value="AdoMet_MTases"/>
    <property type="match status" value="1"/>
</dbReference>
<keyword evidence="3" id="KW-0830">Ubiquinone</keyword>
<evidence type="ECO:0000313" key="4">
    <source>
        <dbReference type="Proteomes" id="UP000187851"/>
    </source>
</evidence>
<keyword evidence="4" id="KW-1185">Reference proteome</keyword>
<dbReference type="InterPro" id="IPR029063">
    <property type="entry name" value="SAM-dependent_MTases_sf"/>
</dbReference>
<evidence type="ECO:0000313" key="3">
    <source>
        <dbReference type="EMBL" id="AQA16587.1"/>
    </source>
</evidence>
<accession>A0ABN4WGA0</accession>
<dbReference type="Pfam" id="PF08241">
    <property type="entry name" value="Methyltransf_11"/>
    <property type="match status" value="1"/>
</dbReference>
<dbReference type="Gene3D" id="3.40.50.150">
    <property type="entry name" value="Vaccinia Virus protein VP39"/>
    <property type="match status" value="1"/>
</dbReference>
<proteinExistence type="predicted"/>
<dbReference type="EMBL" id="CP019458">
    <property type="protein sequence ID" value="AQA16587.1"/>
    <property type="molecule type" value="Genomic_DNA"/>
</dbReference>
<gene>
    <name evidence="3" type="ORF">BV401_30705</name>
</gene>